<dbReference type="PANTHER" id="PTHR35201">
    <property type="entry name" value="TERPENE SYNTHASE"/>
    <property type="match status" value="1"/>
</dbReference>
<protein>
    <recommendedName>
        <fullName evidence="6">Terpene synthase</fullName>
        <ecNumber evidence="6">4.2.3.-</ecNumber>
    </recommendedName>
</protein>
<dbReference type="GO" id="GO:0010333">
    <property type="term" value="F:terpene synthase activity"/>
    <property type="evidence" value="ECO:0007669"/>
    <property type="project" value="InterPro"/>
</dbReference>
<evidence type="ECO:0000256" key="6">
    <source>
        <dbReference type="RuleBase" id="RU366034"/>
    </source>
</evidence>
<proteinExistence type="inferred from homology"/>
<sequence length="301" mass="34107">MGSIRIPNFPAFCNPYFDLRSNPHCHAISLSSEKWALSTPLFLDAEEEARLPGARLGLLAALCFPTCDASQLFAITKFLIVIMHWTDRPRSLYADEEAFDPVWAKYFRPTTRREWQKRFQRHLAAFRLGQALTAQDAAQGIVPDLESYIGLRRDACGVRMLLDLVLYAGGLNVPPHVYEHPVLRRLRQDAADIIAWSTDVAAYARRPHSSNIIAVLMHERRYTAQAAAHFAGNLVKDTITNFVTNETSLPAFGERDADVRAYVQGLRDCIVGTLHWLYETDRYFGETAEDVRSSGWVFMNS</sequence>
<dbReference type="Gene3D" id="1.10.600.10">
    <property type="entry name" value="Farnesyl Diphosphate Synthase"/>
    <property type="match status" value="2"/>
</dbReference>
<comment type="caution">
    <text evidence="7">The sequence shown here is derived from an EMBL/GenBank/DDBJ whole genome shotgun (WGS) entry which is preliminary data.</text>
</comment>
<organism evidence="7 8">
    <name type="scientific">Trametes pubescens</name>
    <name type="common">White-rot fungus</name>
    <dbReference type="NCBI Taxonomy" id="154538"/>
    <lineage>
        <taxon>Eukaryota</taxon>
        <taxon>Fungi</taxon>
        <taxon>Dikarya</taxon>
        <taxon>Basidiomycota</taxon>
        <taxon>Agaricomycotina</taxon>
        <taxon>Agaricomycetes</taxon>
        <taxon>Polyporales</taxon>
        <taxon>Polyporaceae</taxon>
        <taxon>Trametes</taxon>
    </lineage>
</organism>
<dbReference type="OMA" id="QKRFQRH"/>
<evidence type="ECO:0000256" key="1">
    <source>
        <dbReference type="ARBA" id="ARBA00001946"/>
    </source>
</evidence>
<dbReference type="EMBL" id="MNAD01001565">
    <property type="protein sequence ID" value="OJT03981.1"/>
    <property type="molecule type" value="Genomic_DNA"/>
</dbReference>
<dbReference type="SUPFAM" id="SSF48576">
    <property type="entry name" value="Terpenoid synthases"/>
    <property type="match status" value="1"/>
</dbReference>
<evidence type="ECO:0000313" key="8">
    <source>
        <dbReference type="Proteomes" id="UP000184267"/>
    </source>
</evidence>
<keyword evidence="4 6" id="KW-0460">Magnesium</keyword>
<evidence type="ECO:0000256" key="3">
    <source>
        <dbReference type="ARBA" id="ARBA00022723"/>
    </source>
</evidence>
<evidence type="ECO:0000256" key="4">
    <source>
        <dbReference type="ARBA" id="ARBA00022842"/>
    </source>
</evidence>
<name>A0A1M2V8P4_TRAPU</name>
<keyword evidence="3 6" id="KW-0479">Metal-binding</keyword>
<accession>A0A1M2V8P4</accession>
<reference evidence="7 8" key="1">
    <citation type="submission" date="2016-10" db="EMBL/GenBank/DDBJ databases">
        <title>Genome sequence of the basidiomycete white-rot fungus Trametes pubescens.</title>
        <authorList>
            <person name="Makela M.R."/>
            <person name="Granchi Z."/>
            <person name="Peng M."/>
            <person name="De Vries R.P."/>
            <person name="Grigoriev I."/>
            <person name="Riley R."/>
            <person name="Hilden K."/>
        </authorList>
    </citation>
    <scope>NUCLEOTIDE SEQUENCE [LARGE SCALE GENOMIC DNA]</scope>
    <source>
        <strain evidence="7 8">FBCC735</strain>
    </source>
</reference>
<evidence type="ECO:0000256" key="2">
    <source>
        <dbReference type="ARBA" id="ARBA00006333"/>
    </source>
</evidence>
<dbReference type="GO" id="GO:0008299">
    <property type="term" value="P:isoprenoid biosynthetic process"/>
    <property type="evidence" value="ECO:0007669"/>
    <property type="project" value="UniProtKB-ARBA"/>
</dbReference>
<keyword evidence="8" id="KW-1185">Reference proteome</keyword>
<keyword evidence="5 6" id="KW-0456">Lyase</keyword>
<dbReference type="GO" id="GO:0046872">
    <property type="term" value="F:metal ion binding"/>
    <property type="evidence" value="ECO:0007669"/>
    <property type="project" value="UniProtKB-KW"/>
</dbReference>
<evidence type="ECO:0000256" key="5">
    <source>
        <dbReference type="ARBA" id="ARBA00023239"/>
    </source>
</evidence>
<dbReference type="EC" id="4.2.3.-" evidence="6"/>
<comment type="cofactor">
    <cofactor evidence="1 6">
        <name>Mg(2+)</name>
        <dbReference type="ChEBI" id="CHEBI:18420"/>
    </cofactor>
</comment>
<dbReference type="Pfam" id="PF19086">
    <property type="entry name" value="Terpene_syn_C_2"/>
    <property type="match status" value="1"/>
</dbReference>
<dbReference type="OrthoDB" id="2861623at2759"/>
<dbReference type="AlphaFoldDB" id="A0A1M2V8P4"/>
<dbReference type="PANTHER" id="PTHR35201:SF4">
    <property type="entry name" value="BETA-PINACENE SYNTHASE-RELATED"/>
    <property type="match status" value="1"/>
</dbReference>
<dbReference type="InterPro" id="IPR034686">
    <property type="entry name" value="Terpene_cyclase-like_2"/>
</dbReference>
<dbReference type="InterPro" id="IPR008949">
    <property type="entry name" value="Isoprenoid_synthase_dom_sf"/>
</dbReference>
<comment type="similarity">
    <text evidence="2 6">Belongs to the terpene synthase family.</text>
</comment>
<evidence type="ECO:0000313" key="7">
    <source>
        <dbReference type="EMBL" id="OJT03981.1"/>
    </source>
</evidence>
<gene>
    <name evidence="7" type="ORF">TRAPUB_5310</name>
</gene>
<dbReference type="Proteomes" id="UP000184267">
    <property type="component" value="Unassembled WGS sequence"/>
</dbReference>